<dbReference type="AlphaFoldDB" id="A0A7I8L8V0"/>
<dbReference type="EMBL" id="LR746276">
    <property type="protein sequence ID" value="CAA7406463.1"/>
    <property type="molecule type" value="Genomic_DNA"/>
</dbReference>
<dbReference type="Pfam" id="PF00082">
    <property type="entry name" value="Peptidase_S8"/>
    <property type="match status" value="1"/>
</dbReference>
<feature type="domain" description="Subtilisin-like protease fibronectin type-III" evidence="5">
    <location>
        <begin position="116"/>
        <end position="163"/>
    </location>
</feature>
<dbReference type="GO" id="GO:0004252">
    <property type="term" value="F:serine-type endopeptidase activity"/>
    <property type="evidence" value="ECO:0007669"/>
    <property type="project" value="InterPro"/>
</dbReference>
<reference evidence="6" key="1">
    <citation type="submission" date="2020-02" db="EMBL/GenBank/DDBJ databases">
        <authorList>
            <person name="Scholz U."/>
            <person name="Mascher M."/>
            <person name="Fiebig A."/>
        </authorList>
    </citation>
    <scope>NUCLEOTIDE SEQUENCE</scope>
</reference>
<dbReference type="PANTHER" id="PTHR10795">
    <property type="entry name" value="PROPROTEIN CONVERTASE SUBTILISIN/KEXIN"/>
    <property type="match status" value="1"/>
</dbReference>
<name>A0A7I8L8V0_SPIIN</name>
<feature type="domain" description="Peptidase S8/S53" evidence="4">
    <location>
        <begin position="1"/>
        <end position="38"/>
    </location>
</feature>
<dbReference type="GO" id="GO:0006508">
    <property type="term" value="P:proteolysis"/>
    <property type="evidence" value="ECO:0007669"/>
    <property type="project" value="InterPro"/>
</dbReference>
<evidence type="ECO:0000256" key="1">
    <source>
        <dbReference type="ARBA" id="ARBA00011073"/>
    </source>
</evidence>
<comment type="similarity">
    <text evidence="1 3">Belongs to the peptidase S8 family.</text>
</comment>
<dbReference type="Gene3D" id="3.40.50.200">
    <property type="entry name" value="Peptidase S8/S53 domain"/>
    <property type="match status" value="1"/>
</dbReference>
<organism evidence="6 7">
    <name type="scientific">Spirodela intermedia</name>
    <name type="common">Intermediate duckweed</name>
    <dbReference type="NCBI Taxonomy" id="51605"/>
    <lineage>
        <taxon>Eukaryota</taxon>
        <taxon>Viridiplantae</taxon>
        <taxon>Streptophyta</taxon>
        <taxon>Embryophyta</taxon>
        <taxon>Tracheophyta</taxon>
        <taxon>Spermatophyta</taxon>
        <taxon>Magnoliopsida</taxon>
        <taxon>Liliopsida</taxon>
        <taxon>Araceae</taxon>
        <taxon>Lemnoideae</taxon>
        <taxon>Spirodela</taxon>
    </lineage>
</organism>
<evidence type="ECO:0000259" key="4">
    <source>
        <dbReference type="Pfam" id="PF00082"/>
    </source>
</evidence>
<evidence type="ECO:0000313" key="6">
    <source>
        <dbReference type="EMBL" id="CAA7406463.1"/>
    </source>
</evidence>
<accession>A0A7I8L8V0</accession>
<gene>
    <name evidence="6" type="ORF">SI8410_13017141</name>
</gene>
<evidence type="ECO:0000256" key="3">
    <source>
        <dbReference type="PROSITE-ProRule" id="PRU01240"/>
    </source>
</evidence>
<evidence type="ECO:0000313" key="7">
    <source>
        <dbReference type="Proteomes" id="UP000663760"/>
    </source>
</evidence>
<keyword evidence="7" id="KW-1185">Reference proteome</keyword>
<keyword evidence="2" id="KW-0732">Signal</keyword>
<dbReference type="Pfam" id="PF17766">
    <property type="entry name" value="fn3_6"/>
    <property type="match status" value="1"/>
</dbReference>
<comment type="caution">
    <text evidence="3">Lacks conserved residue(s) required for the propagation of feature annotation.</text>
</comment>
<dbReference type="InterPro" id="IPR041469">
    <property type="entry name" value="Subtilisin-like_FN3"/>
</dbReference>
<dbReference type="SUPFAM" id="SSF52743">
    <property type="entry name" value="Subtilisin-like"/>
    <property type="match status" value="1"/>
</dbReference>
<dbReference type="InterPro" id="IPR036852">
    <property type="entry name" value="Peptidase_S8/S53_dom_sf"/>
</dbReference>
<proteinExistence type="inferred from homology"/>
<dbReference type="InterPro" id="IPR000209">
    <property type="entry name" value="Peptidase_S8/S53_dom"/>
</dbReference>
<dbReference type="Proteomes" id="UP000663760">
    <property type="component" value="Chromosome 13"/>
</dbReference>
<dbReference type="InterPro" id="IPR045051">
    <property type="entry name" value="SBT"/>
</dbReference>
<sequence>MATPHLNGIAALLKTSHRDWSPAAIKSAIVTTSTTVNSRGDPLTDANGGTTAGYFATGAGQVDPPRTDDPGLIYDLKANDYITYMCSIRYTDVQVTAVSRRAVKRADFPRSLPAGLNYPTFSLSLGAGGQIAVSRSVTNVGCASSIYLAEVNAPPGVSVTVSPPCSPSPR</sequence>
<dbReference type="OrthoDB" id="640735at2759"/>
<protein>
    <submittedName>
        <fullName evidence="6">Uncharacterized protein</fullName>
    </submittedName>
</protein>
<evidence type="ECO:0000259" key="5">
    <source>
        <dbReference type="Pfam" id="PF17766"/>
    </source>
</evidence>
<evidence type="ECO:0000256" key="2">
    <source>
        <dbReference type="ARBA" id="ARBA00022729"/>
    </source>
</evidence>
<dbReference type="Gene3D" id="2.60.40.2310">
    <property type="match status" value="1"/>
</dbReference>
<dbReference type="PROSITE" id="PS51892">
    <property type="entry name" value="SUBTILASE"/>
    <property type="match status" value="1"/>
</dbReference>